<feature type="coiled-coil region" evidence="1">
    <location>
        <begin position="419"/>
        <end position="453"/>
    </location>
</feature>
<name>A0A857DEC0_9FIRM</name>
<proteinExistence type="predicted"/>
<dbReference type="Gene3D" id="3.90.1750.20">
    <property type="entry name" value="Putative Large Serine Recombinase, Chain B, Domain 2"/>
    <property type="match status" value="1"/>
</dbReference>
<dbReference type="InterPro" id="IPR011109">
    <property type="entry name" value="DNA_bind_recombinase_dom"/>
</dbReference>
<dbReference type="Proteomes" id="UP000430508">
    <property type="component" value="Chromosome"/>
</dbReference>
<dbReference type="Gene3D" id="3.40.50.1390">
    <property type="entry name" value="Resolvase, N-terminal catalytic domain"/>
    <property type="match status" value="1"/>
</dbReference>
<dbReference type="Pfam" id="PF07508">
    <property type="entry name" value="Recombinase"/>
    <property type="match status" value="1"/>
</dbReference>
<dbReference type="PROSITE" id="PS51736">
    <property type="entry name" value="RECOMBINASES_3"/>
    <property type="match status" value="1"/>
</dbReference>
<protein>
    <recommendedName>
        <fullName evidence="6">Recombinase family protein</fullName>
    </recommendedName>
</protein>
<dbReference type="Pfam" id="PF00239">
    <property type="entry name" value="Resolvase"/>
    <property type="match status" value="1"/>
</dbReference>
<evidence type="ECO:0000313" key="5">
    <source>
        <dbReference type="Proteomes" id="UP000430508"/>
    </source>
</evidence>
<dbReference type="InterPro" id="IPR038109">
    <property type="entry name" value="DNA_bind_recomb_sf"/>
</dbReference>
<dbReference type="Pfam" id="PF13408">
    <property type="entry name" value="Zn_ribbon_recom"/>
    <property type="match status" value="1"/>
</dbReference>
<dbReference type="EMBL" id="CP046996">
    <property type="protein sequence ID" value="QGZ99603.1"/>
    <property type="molecule type" value="Genomic_DNA"/>
</dbReference>
<reference evidence="4 5" key="1">
    <citation type="submission" date="2019-12" db="EMBL/GenBank/DDBJ databases">
        <title>Sequence classification of anaerobic respiratory reductive dehalogenases: First we see many, then we see few.</title>
        <authorList>
            <person name="Molenda O."/>
            <person name="Puentes Jacome L.A."/>
            <person name="Cao X."/>
            <person name="Nesbo C.L."/>
            <person name="Tang S."/>
            <person name="Morson N."/>
            <person name="Patron J."/>
            <person name="Lomheim L."/>
            <person name="Wishart D.S."/>
            <person name="Edwards E.A."/>
        </authorList>
    </citation>
    <scope>NUCLEOTIDE SEQUENCE [LARGE SCALE GENOMIC DNA]</scope>
    <source>
        <strain evidence="4 5">12DCA</strain>
    </source>
</reference>
<feature type="domain" description="Resolvase/invertase-type recombinase catalytic" evidence="2">
    <location>
        <begin position="12"/>
        <end position="156"/>
    </location>
</feature>
<keyword evidence="1" id="KW-0175">Coiled coil</keyword>
<evidence type="ECO:0000259" key="2">
    <source>
        <dbReference type="PROSITE" id="PS51736"/>
    </source>
</evidence>
<dbReference type="InterPro" id="IPR006119">
    <property type="entry name" value="Resolv_N"/>
</dbReference>
<accession>A0A857DEC0</accession>
<dbReference type="PROSITE" id="PS51737">
    <property type="entry name" value="RECOMBINASE_DNA_BIND"/>
    <property type="match status" value="1"/>
</dbReference>
<dbReference type="InterPro" id="IPR050639">
    <property type="entry name" value="SSR_resolvase"/>
</dbReference>
<dbReference type="RefSeq" id="WP_025205193.1">
    <property type="nucleotide sequence ID" value="NZ_CP046996.1"/>
</dbReference>
<organism evidence="4 5">
    <name type="scientific">Dehalobacter restrictus</name>
    <dbReference type="NCBI Taxonomy" id="55583"/>
    <lineage>
        <taxon>Bacteria</taxon>
        <taxon>Bacillati</taxon>
        <taxon>Bacillota</taxon>
        <taxon>Clostridia</taxon>
        <taxon>Eubacteriales</taxon>
        <taxon>Desulfitobacteriaceae</taxon>
        <taxon>Dehalobacter</taxon>
    </lineage>
</organism>
<dbReference type="GO" id="GO:0000150">
    <property type="term" value="F:DNA strand exchange activity"/>
    <property type="evidence" value="ECO:0007669"/>
    <property type="project" value="InterPro"/>
</dbReference>
<dbReference type="SUPFAM" id="SSF53041">
    <property type="entry name" value="Resolvase-like"/>
    <property type="match status" value="1"/>
</dbReference>
<dbReference type="AlphaFoldDB" id="A0A857DEC0"/>
<feature type="domain" description="Recombinase" evidence="3">
    <location>
        <begin position="164"/>
        <end position="299"/>
    </location>
</feature>
<dbReference type="GO" id="GO:0003677">
    <property type="term" value="F:DNA binding"/>
    <property type="evidence" value="ECO:0007669"/>
    <property type="project" value="InterPro"/>
</dbReference>
<evidence type="ECO:0000313" key="4">
    <source>
        <dbReference type="EMBL" id="QGZ99603.1"/>
    </source>
</evidence>
<sequence>MDIESKKFIIRYVAIYIRKSRAENMEDLEKHRMVLIDLCKRNNFKYVEYLEVGTSDSIDMRPKICKLLNEVEEGVYDAVCVVEYDRLGRGDLGEQDRIKKAFQKSNTFIITPDKIFDLNDDVDDTYADFKGFFARQEYKMITKRLRQGKKIGARRGQWTNGIPPFPYVYQTYKNKVNKKGLVVDDDKLSIYRDMLEQALKGIDPKKIAENINQRGILTIKGNYWSNVTIQRLLVDETHLGKIISNKTQGDAHKNKRPNAKPYKIIPQCDWVIVENCHEPVKTQEEHDRILTLIHQRNSVPVAGRKQKHALTGLIKCAKCGHNLTFNMTEEKVFVKPCWFIDAFGKKCGNKGISVDILEKFSIDEIKKYNDNYLISFDSEDAEKAEIMQELILEKEITLQKHKRALELVNDAYELGDYTRHEWLLRKEKWQKSIEQLKSEIYELKRQYRSTDKITKEERQKKLSAFLDSITAVTENAQRNDLYRTIINGIIYLRERDTIEIKIDFK</sequence>
<dbReference type="PANTHER" id="PTHR30461">
    <property type="entry name" value="DNA-INVERTASE FROM LAMBDOID PROPHAGE"/>
    <property type="match status" value="1"/>
</dbReference>
<gene>
    <name evidence="4" type="ORF">GQ588_02530</name>
</gene>
<dbReference type="PANTHER" id="PTHR30461:SF23">
    <property type="entry name" value="DNA RECOMBINASE-RELATED"/>
    <property type="match status" value="1"/>
</dbReference>
<dbReference type="InterPro" id="IPR036162">
    <property type="entry name" value="Resolvase-like_N_sf"/>
</dbReference>
<dbReference type="SMART" id="SM00857">
    <property type="entry name" value="Resolvase"/>
    <property type="match status" value="1"/>
</dbReference>
<dbReference type="CDD" id="cd00338">
    <property type="entry name" value="Ser_Recombinase"/>
    <property type="match status" value="1"/>
</dbReference>
<evidence type="ECO:0008006" key="6">
    <source>
        <dbReference type="Google" id="ProtNLM"/>
    </source>
</evidence>
<dbReference type="InterPro" id="IPR025827">
    <property type="entry name" value="Zn_ribbon_recom_dom"/>
</dbReference>
<evidence type="ECO:0000259" key="3">
    <source>
        <dbReference type="PROSITE" id="PS51737"/>
    </source>
</evidence>
<evidence type="ECO:0000256" key="1">
    <source>
        <dbReference type="SAM" id="Coils"/>
    </source>
</evidence>